<keyword evidence="4" id="KW-0808">Transferase</keyword>
<dbReference type="PANTHER" id="PTHR30606:SF10">
    <property type="entry name" value="PHOSPHATIDYLINOSITOL MANNOSIDE ACYLTRANSFERASE"/>
    <property type="match status" value="1"/>
</dbReference>
<evidence type="ECO:0000256" key="1">
    <source>
        <dbReference type="ARBA" id="ARBA00004533"/>
    </source>
</evidence>
<keyword evidence="7" id="KW-0812">Transmembrane</keyword>
<protein>
    <recommendedName>
        <fullName evidence="10">Lipid A biosynthesis lauroyl acyltransferase</fullName>
    </recommendedName>
</protein>
<evidence type="ECO:0000256" key="2">
    <source>
        <dbReference type="ARBA" id="ARBA00022475"/>
    </source>
</evidence>
<name>A0A1L4D219_9BACT</name>
<dbReference type="KEGG" id="saqi:AXG55_10185"/>
<evidence type="ECO:0000313" key="8">
    <source>
        <dbReference type="EMBL" id="APJ04255.1"/>
    </source>
</evidence>
<dbReference type="InterPro" id="IPR004960">
    <property type="entry name" value="LipA_acyltrans"/>
</dbReference>
<proteinExistence type="predicted"/>
<accession>A0A1L4D219</accession>
<dbReference type="AlphaFoldDB" id="A0A1L4D219"/>
<dbReference type="EMBL" id="CP017834">
    <property type="protein sequence ID" value="APJ04255.1"/>
    <property type="molecule type" value="Genomic_DNA"/>
</dbReference>
<evidence type="ECO:0000313" key="9">
    <source>
        <dbReference type="Proteomes" id="UP000184731"/>
    </source>
</evidence>
<sequence length="330" mass="38838">MKIFKLIILLLLNFFLFPIYFVLYVCCLFLSFCPIFPTKVAKENLKQRLGMRGIKAHFLISLVYLGYVFYFFEAFFFEIFHLNICLHEKGFNYEQLLQGIREKYPDSHNKGIVYILSHMANVEMYSIPVMEEYRKGKHTQVYALAQPSKLNFINKLLSWYRVRPGMGVIWTTKSLFSKMEEVIVQKKASFCMLVDQKPKSGGLFIRFFGEYAAFPVSGLRMCMNQNLIVVYAAAYRILPGIVKLNMQCGKNPHLKNEIELPHAPHYLSTMALSEAELYHKNSIKEREKDVSLEMSFFVNWIEHQIRKHPEQWSWDYKKWSRDPAGNSKLI</sequence>
<evidence type="ECO:0000256" key="3">
    <source>
        <dbReference type="ARBA" id="ARBA00022519"/>
    </source>
</evidence>
<dbReference type="PANTHER" id="PTHR30606">
    <property type="entry name" value="LIPID A BIOSYNTHESIS LAUROYL ACYLTRANSFERASE"/>
    <property type="match status" value="1"/>
</dbReference>
<feature type="transmembrane region" description="Helical" evidence="7">
    <location>
        <begin position="6"/>
        <end position="36"/>
    </location>
</feature>
<keyword evidence="5 7" id="KW-0472">Membrane</keyword>
<evidence type="ECO:0008006" key="10">
    <source>
        <dbReference type="Google" id="ProtNLM"/>
    </source>
</evidence>
<dbReference type="GO" id="GO:0009247">
    <property type="term" value="P:glycolipid biosynthetic process"/>
    <property type="evidence" value="ECO:0007669"/>
    <property type="project" value="UniProtKB-ARBA"/>
</dbReference>
<keyword evidence="7" id="KW-1133">Transmembrane helix</keyword>
<dbReference type="Proteomes" id="UP000184731">
    <property type="component" value="Chromosome"/>
</dbReference>
<keyword evidence="3" id="KW-0997">Cell inner membrane</keyword>
<evidence type="ECO:0000256" key="5">
    <source>
        <dbReference type="ARBA" id="ARBA00023136"/>
    </source>
</evidence>
<dbReference type="STRING" id="1915309.AXG55_10185"/>
<reference evidence="8 9" key="1">
    <citation type="submission" date="2016-10" db="EMBL/GenBank/DDBJ databases">
        <title>Silvanigrella aquatica sp. nov., isolated from a freshwater lake located in the Black Forest, Germany, description of Silvanigrellaceae fam. nov., Silvanigrellales ord. nov., reclassification of the order Bdellovibrionales in the class Oligoflexia, reclassification of the families Bacteriovoracaceae and Halobacteriovoraceae in the new order Bacteriovoracales ord. nov., and reclassification of the family Pseudobacteriovoracaceae in the order Oligoflexiales.</title>
        <authorList>
            <person name="Hahn M.W."/>
            <person name="Schmidt J."/>
            <person name="Koll U."/>
            <person name="Rohde M."/>
            <person name="Verbag S."/>
            <person name="Pitt A."/>
            <person name="Nakai R."/>
            <person name="Naganuma T."/>
            <person name="Lang E."/>
        </authorList>
    </citation>
    <scope>NUCLEOTIDE SEQUENCE [LARGE SCALE GENOMIC DNA]</scope>
    <source>
        <strain evidence="8 9">MWH-Nonnen-W8red</strain>
    </source>
</reference>
<dbReference type="GO" id="GO:0005886">
    <property type="term" value="C:plasma membrane"/>
    <property type="evidence" value="ECO:0007669"/>
    <property type="project" value="UniProtKB-SubCell"/>
</dbReference>
<keyword evidence="6" id="KW-0012">Acyltransferase</keyword>
<gene>
    <name evidence="8" type="ORF">AXG55_10185</name>
</gene>
<feature type="transmembrane region" description="Helical" evidence="7">
    <location>
        <begin position="56"/>
        <end position="77"/>
    </location>
</feature>
<evidence type="ECO:0000256" key="6">
    <source>
        <dbReference type="ARBA" id="ARBA00023315"/>
    </source>
</evidence>
<evidence type="ECO:0000256" key="7">
    <source>
        <dbReference type="SAM" id="Phobius"/>
    </source>
</evidence>
<dbReference type="OrthoDB" id="5291312at2"/>
<evidence type="ECO:0000256" key="4">
    <source>
        <dbReference type="ARBA" id="ARBA00022679"/>
    </source>
</evidence>
<organism evidence="8 9">
    <name type="scientific">Silvanigrella aquatica</name>
    <dbReference type="NCBI Taxonomy" id="1915309"/>
    <lineage>
        <taxon>Bacteria</taxon>
        <taxon>Pseudomonadati</taxon>
        <taxon>Bdellovibrionota</taxon>
        <taxon>Oligoflexia</taxon>
        <taxon>Silvanigrellales</taxon>
        <taxon>Silvanigrellaceae</taxon>
        <taxon>Silvanigrella</taxon>
    </lineage>
</organism>
<dbReference type="GO" id="GO:0016746">
    <property type="term" value="F:acyltransferase activity"/>
    <property type="evidence" value="ECO:0007669"/>
    <property type="project" value="UniProtKB-KW"/>
</dbReference>
<keyword evidence="9" id="KW-1185">Reference proteome</keyword>
<dbReference type="Pfam" id="PF03279">
    <property type="entry name" value="Lip_A_acyltrans"/>
    <property type="match status" value="1"/>
</dbReference>
<keyword evidence="2" id="KW-1003">Cell membrane</keyword>
<comment type="subcellular location">
    <subcellularLocation>
        <location evidence="1">Cell inner membrane</location>
    </subcellularLocation>
</comment>